<dbReference type="InterPro" id="IPR036249">
    <property type="entry name" value="Thioredoxin-like_sf"/>
</dbReference>
<dbReference type="Proteomes" id="UP000579153">
    <property type="component" value="Unassembled WGS sequence"/>
</dbReference>
<dbReference type="InterPro" id="IPR016639">
    <property type="entry name" value="GST_Omega/GSH"/>
</dbReference>
<dbReference type="PANTHER" id="PTHR32419">
    <property type="entry name" value="GLUTATHIONYL-HYDROQUINONE REDUCTASE"/>
    <property type="match status" value="1"/>
</dbReference>
<evidence type="ECO:0000313" key="2">
    <source>
        <dbReference type="EMBL" id="MBB5783213.1"/>
    </source>
</evidence>
<keyword evidence="2" id="KW-0808">Transferase</keyword>
<dbReference type="Gene3D" id="1.20.1050.10">
    <property type="match status" value="1"/>
</dbReference>
<dbReference type="InterPro" id="IPR010987">
    <property type="entry name" value="Glutathione-S-Trfase_C-like"/>
</dbReference>
<dbReference type="PROSITE" id="PS50405">
    <property type="entry name" value="GST_CTER"/>
    <property type="match status" value="1"/>
</dbReference>
<gene>
    <name evidence="2" type="ORF">HD596_009969</name>
</gene>
<dbReference type="SUPFAM" id="SSF47616">
    <property type="entry name" value="GST C-terminal domain-like"/>
    <property type="match status" value="1"/>
</dbReference>
<name>A0A7W9GG87_9ACTN</name>
<keyword evidence="3" id="KW-1185">Reference proteome</keyword>
<sequence length="288" mass="32024">MTSVPAFASPVDLDVHGRYDPFRGLPDRSAPPAYVFDGRIGDDAHPAEPGRYHLYVALSCPVAQLARIARLLLGLEKVIGVSVVDDERDGRGWAFRERRGPDEVNGFTLLSQAYEATQPGYSGHISVPVLWDRHEGRILSNEYFHILRDLGTRFGEHATSEVQLYPPELAARIDAINTLVHEEISLALSATDKRHEDVRPQVIAALDQFEARLSTHRYLLGAAITEADLRFYTTLVRFDQGANALSVITGRPLPSWPRLLGYLQDLYALPAFRDTTLVVPEYLAAGQP</sequence>
<protein>
    <submittedName>
        <fullName evidence="2">Glutathione S-transferase/putative glutathione S-transferase</fullName>
        <ecNumber evidence="2">2.5.1.18</ecNumber>
    </submittedName>
</protein>
<organism evidence="2 3">
    <name type="scientific">Nonomuraea jabiensis</name>
    <dbReference type="NCBI Taxonomy" id="882448"/>
    <lineage>
        <taxon>Bacteria</taxon>
        <taxon>Bacillati</taxon>
        <taxon>Actinomycetota</taxon>
        <taxon>Actinomycetes</taxon>
        <taxon>Streptosporangiales</taxon>
        <taxon>Streptosporangiaceae</taxon>
        <taxon>Nonomuraea</taxon>
    </lineage>
</organism>
<dbReference type="RefSeq" id="WP_185076189.1">
    <property type="nucleotide sequence ID" value="NZ_JACHMB010000001.1"/>
</dbReference>
<dbReference type="EMBL" id="JACHMB010000001">
    <property type="protein sequence ID" value="MBB5783213.1"/>
    <property type="molecule type" value="Genomic_DNA"/>
</dbReference>
<dbReference type="SUPFAM" id="SSF52833">
    <property type="entry name" value="Thioredoxin-like"/>
    <property type="match status" value="1"/>
</dbReference>
<reference evidence="2 3" key="1">
    <citation type="submission" date="2020-08" db="EMBL/GenBank/DDBJ databases">
        <title>Sequencing the genomes of 1000 actinobacteria strains.</title>
        <authorList>
            <person name="Klenk H.-P."/>
        </authorList>
    </citation>
    <scope>NUCLEOTIDE SEQUENCE [LARGE SCALE GENOMIC DNA]</scope>
    <source>
        <strain evidence="2 3">DSM 45507</strain>
    </source>
</reference>
<dbReference type="EC" id="2.5.1.18" evidence="2"/>
<proteinExistence type="predicted"/>
<dbReference type="GO" id="GO:0005737">
    <property type="term" value="C:cytoplasm"/>
    <property type="evidence" value="ECO:0007669"/>
    <property type="project" value="TreeGrafter"/>
</dbReference>
<evidence type="ECO:0000259" key="1">
    <source>
        <dbReference type="PROSITE" id="PS50405"/>
    </source>
</evidence>
<dbReference type="Pfam" id="PF13410">
    <property type="entry name" value="GST_C_2"/>
    <property type="match status" value="1"/>
</dbReference>
<dbReference type="AlphaFoldDB" id="A0A7W9GG87"/>
<dbReference type="PANTHER" id="PTHR32419:SF6">
    <property type="entry name" value="GLUTATHIONE S-TRANSFERASE OMEGA-LIKE 1-RELATED"/>
    <property type="match status" value="1"/>
</dbReference>
<comment type="caution">
    <text evidence="2">The sequence shown here is derived from an EMBL/GenBank/DDBJ whole genome shotgun (WGS) entry which is preliminary data.</text>
</comment>
<accession>A0A7W9GG87</accession>
<dbReference type="InterPro" id="IPR036282">
    <property type="entry name" value="Glutathione-S-Trfase_C_sf"/>
</dbReference>
<feature type="domain" description="GST C-terminal" evidence="1">
    <location>
        <begin position="166"/>
        <end position="288"/>
    </location>
</feature>
<evidence type="ECO:0000313" key="3">
    <source>
        <dbReference type="Proteomes" id="UP000579153"/>
    </source>
</evidence>
<dbReference type="GO" id="GO:0004364">
    <property type="term" value="F:glutathione transferase activity"/>
    <property type="evidence" value="ECO:0007669"/>
    <property type="project" value="UniProtKB-EC"/>
</dbReference>
<dbReference type="Gene3D" id="3.40.30.10">
    <property type="entry name" value="Glutaredoxin"/>
    <property type="match status" value="1"/>
</dbReference>